<feature type="compositionally biased region" description="Basic residues" evidence="5">
    <location>
        <begin position="135"/>
        <end position="149"/>
    </location>
</feature>
<dbReference type="InterPro" id="IPR006709">
    <property type="entry name" value="SSU_processome_Utp14"/>
</dbReference>
<dbReference type="GO" id="GO:0032040">
    <property type="term" value="C:small-subunit processome"/>
    <property type="evidence" value="ECO:0007669"/>
    <property type="project" value="InterPro"/>
</dbReference>
<feature type="compositionally biased region" description="Acidic residues" evidence="5">
    <location>
        <begin position="619"/>
        <end position="631"/>
    </location>
</feature>
<feature type="compositionally biased region" description="Acidic residues" evidence="5">
    <location>
        <begin position="153"/>
        <end position="168"/>
    </location>
</feature>
<feature type="compositionally biased region" description="Basic and acidic residues" evidence="5">
    <location>
        <begin position="594"/>
        <end position="604"/>
    </location>
</feature>
<dbReference type="PANTHER" id="PTHR14150">
    <property type="entry name" value="U3 SMALL NUCLEOLAR RNA-ASSOCIATED PROTEIN 14"/>
    <property type="match status" value="1"/>
</dbReference>
<dbReference type="OrthoDB" id="277439at2759"/>
<feature type="region of interest" description="Disordered" evidence="5">
    <location>
        <begin position="410"/>
        <end position="431"/>
    </location>
</feature>
<comment type="caution">
    <text evidence="6">The sequence shown here is derived from an EMBL/GenBank/DDBJ whole genome shotgun (WGS) entry which is preliminary data.</text>
</comment>
<keyword evidence="7" id="KW-1185">Reference proteome</keyword>
<feature type="region of interest" description="Disordered" evidence="5">
    <location>
        <begin position="1"/>
        <end position="326"/>
    </location>
</feature>
<accession>A0A167Z7V4</accession>
<dbReference type="AlphaFoldDB" id="A0A167Z7V4"/>
<feature type="compositionally biased region" description="Polar residues" evidence="5">
    <location>
        <begin position="293"/>
        <end position="314"/>
    </location>
</feature>
<evidence type="ECO:0000256" key="3">
    <source>
        <dbReference type="ARBA" id="ARBA00023242"/>
    </source>
</evidence>
<feature type="region of interest" description="Disordered" evidence="5">
    <location>
        <begin position="531"/>
        <end position="578"/>
    </location>
</feature>
<reference evidence="6 7" key="1">
    <citation type="journal article" date="2016" name="Genome Biol. Evol.">
        <title>Divergent and convergent evolution of fungal pathogenicity.</title>
        <authorList>
            <person name="Shang Y."/>
            <person name="Xiao G."/>
            <person name="Zheng P."/>
            <person name="Cen K."/>
            <person name="Zhan S."/>
            <person name="Wang C."/>
        </authorList>
    </citation>
    <scope>NUCLEOTIDE SEQUENCE [LARGE SCALE GENOMIC DNA]</scope>
    <source>
        <strain evidence="6 7">ARSEF 7405</strain>
    </source>
</reference>
<feature type="compositionally biased region" description="Basic and acidic residues" evidence="5">
    <location>
        <begin position="86"/>
        <end position="102"/>
    </location>
</feature>
<keyword evidence="2" id="KW-0597">Phosphoprotein</keyword>
<dbReference type="Proteomes" id="UP000242877">
    <property type="component" value="Unassembled WGS sequence"/>
</dbReference>
<feature type="compositionally biased region" description="Basic residues" evidence="5">
    <location>
        <begin position="196"/>
        <end position="207"/>
    </location>
</feature>
<evidence type="ECO:0000256" key="2">
    <source>
        <dbReference type="ARBA" id="ARBA00022553"/>
    </source>
</evidence>
<feature type="region of interest" description="Disordered" evidence="5">
    <location>
        <begin position="676"/>
        <end position="885"/>
    </location>
</feature>
<proteinExistence type="predicted"/>
<feature type="compositionally biased region" description="Polar residues" evidence="5">
    <location>
        <begin position="782"/>
        <end position="793"/>
    </location>
</feature>
<dbReference type="PANTHER" id="PTHR14150:SF12">
    <property type="entry name" value="U3 SMALL NUCLEOLAR RNA-ASSOCIATED PROTEIN 14 HOMOLOG A"/>
    <property type="match status" value="1"/>
</dbReference>
<feature type="coiled-coil region" evidence="4">
    <location>
        <begin position="449"/>
        <end position="528"/>
    </location>
</feature>
<feature type="compositionally biased region" description="Acidic residues" evidence="5">
    <location>
        <begin position="103"/>
        <end position="123"/>
    </location>
</feature>
<sequence>MAKRQSRQMRARDDPHATPKSKPLAPNRKRALNAFTIAEQQFPSKTGLARHRLGAEEDEEDSYGHQNKRRRTQDGGEAGDAGVGADEDHFTDSDGNEFKIGEVDSDDDSDIDSDEALGSDEEAFAGYSFRGSSKNQKKKGKGKGQRGKKQQGSDEDDEEEEEDAEMSDDSLGSDAVDLATAWDMNGEESEEEQQQKTKKQNTKKGKKISAAQDFGDFEDSSAEGEDFDDKDEDEQDLSGSEAASESEEASDDESASESESDSDEDEDNEEDLLSVSEDEGTSHKRGLTKLQKFVNNLNPDLPGTTSATSRSNAAVQGGAPSEFGLLPSRKLTAADLMPTISDSRLKSSLKYVDAEPSTKAPGVSGGVPGKLDVPLAKRQQDRIDRAAAFEKSKETLDRWIDTVKHNRRAEHLSFPLPEQGKNEQPRIQDTRHRTDLESAIQNILAESGLAESANDGKSAEKKIQEYEELEAKKIPLEEIQARRAELRKARELMFREEARAKRIKKIKSKSYRRVHRKERERMDQKEREALAAAGVEMEEEDREAADRQRALARMGAKHRESKFAKSLKQTGRAGWDDEARQNVLDAARRQEELQARIEGKRVRGEDEDYLSTSSSGSEMSEDDSDDGDGFADPDAQVKKLNKKLDKLSAGGSASTDAPIEGPYAKLMGMKFMQNADAARKAANDAEVRNLRRELGQGTGDSSDYDSEDEAGRFKFGKTEQNKKNAKTPAQERREFEAPEDDDDQRVVEDSENEVQIKVDSAPASETVRGAKKGPGDKKNKKTSVSALSAQQPAEESDEEESNPWLAEPGQEKRRNRKTVDISAEKSLIDNENQPSKISVKTVKESASKPKTKAPQKKQQQSSLPQDEETSDSGSDSDSETKVPVLLKNADLVKRAFAGDEVLDTFEKEKHDVMEEEDDKVVDTTLPGWGSWVGDGLTKREKKAQKKTTDVIEGIKAQNRKDAKLDRVIINEKRQRKNVKYMASQLPHPFESRQQYERSLRLPVGPEWTTKATFQNATKPRVMIKQGIIKPMEKPMI</sequence>
<evidence type="ECO:0000256" key="1">
    <source>
        <dbReference type="ARBA" id="ARBA00004604"/>
    </source>
</evidence>
<evidence type="ECO:0000313" key="7">
    <source>
        <dbReference type="Proteomes" id="UP000242877"/>
    </source>
</evidence>
<feature type="compositionally biased region" description="Basic and acidic residues" evidence="5">
    <location>
        <begin position="677"/>
        <end position="694"/>
    </location>
</feature>
<dbReference type="VEuPathDB" id="FungiDB:AAP_02943"/>
<organism evidence="6 7">
    <name type="scientific">Ascosphaera apis ARSEF 7405</name>
    <dbReference type="NCBI Taxonomy" id="392613"/>
    <lineage>
        <taxon>Eukaryota</taxon>
        <taxon>Fungi</taxon>
        <taxon>Dikarya</taxon>
        <taxon>Ascomycota</taxon>
        <taxon>Pezizomycotina</taxon>
        <taxon>Eurotiomycetes</taxon>
        <taxon>Eurotiomycetidae</taxon>
        <taxon>Onygenales</taxon>
        <taxon>Ascosphaeraceae</taxon>
        <taxon>Ascosphaera</taxon>
    </lineage>
</organism>
<gene>
    <name evidence="6" type="ORF">AAP_02943</name>
</gene>
<evidence type="ECO:0000313" key="6">
    <source>
        <dbReference type="EMBL" id="KZZ92288.1"/>
    </source>
</evidence>
<keyword evidence="3" id="KW-0539">Nucleus</keyword>
<feature type="compositionally biased region" description="Basic and acidic residues" evidence="5">
    <location>
        <begin position="709"/>
        <end position="722"/>
    </location>
</feature>
<comment type="subcellular location">
    <subcellularLocation>
        <location evidence="1">Nucleus</location>
        <location evidence="1">Nucleolus</location>
    </subcellularLocation>
</comment>
<feature type="compositionally biased region" description="Acidic residues" evidence="5">
    <location>
        <begin position="865"/>
        <end position="877"/>
    </location>
</feature>
<evidence type="ECO:0000256" key="4">
    <source>
        <dbReference type="SAM" id="Coils"/>
    </source>
</evidence>
<dbReference type="GO" id="GO:0006364">
    <property type="term" value="P:rRNA processing"/>
    <property type="evidence" value="ECO:0007669"/>
    <property type="project" value="InterPro"/>
</dbReference>
<name>A0A167Z7V4_9EURO</name>
<feature type="compositionally biased region" description="Basic and acidic residues" evidence="5">
    <location>
        <begin position="809"/>
        <end position="828"/>
    </location>
</feature>
<protein>
    <submittedName>
        <fullName evidence="6">Utp14 protein</fullName>
    </submittedName>
</protein>
<feature type="compositionally biased region" description="Acidic residues" evidence="5">
    <location>
        <begin position="215"/>
        <end position="236"/>
    </location>
</feature>
<dbReference type="Pfam" id="PF04615">
    <property type="entry name" value="Utp14"/>
    <property type="match status" value="1"/>
</dbReference>
<keyword evidence="4" id="KW-0175">Coiled coil</keyword>
<feature type="region of interest" description="Disordered" evidence="5">
    <location>
        <begin position="594"/>
        <end position="637"/>
    </location>
</feature>
<evidence type="ECO:0000256" key="5">
    <source>
        <dbReference type="SAM" id="MobiDB-lite"/>
    </source>
</evidence>
<feature type="compositionally biased region" description="Acidic residues" evidence="5">
    <location>
        <begin position="244"/>
        <end position="279"/>
    </location>
</feature>
<feature type="compositionally biased region" description="Basic and acidic residues" evidence="5">
    <location>
        <begin position="420"/>
        <end position="431"/>
    </location>
</feature>
<feature type="compositionally biased region" description="Polar residues" evidence="5">
    <location>
        <begin position="829"/>
        <end position="838"/>
    </location>
</feature>
<dbReference type="EMBL" id="AZGZ01000011">
    <property type="protein sequence ID" value="KZZ92288.1"/>
    <property type="molecule type" value="Genomic_DNA"/>
</dbReference>